<keyword evidence="4" id="KW-1185">Reference proteome</keyword>
<comment type="caution">
    <text evidence="3">The sequence shown here is derived from an EMBL/GenBank/DDBJ whole genome shotgun (WGS) entry which is preliminary data.</text>
</comment>
<feature type="signal peptide" evidence="2">
    <location>
        <begin position="1"/>
        <end position="15"/>
    </location>
</feature>
<name>A0AAD7F4I7_9AGAR</name>
<organism evidence="3 4">
    <name type="scientific">Mycena albidolilacea</name>
    <dbReference type="NCBI Taxonomy" id="1033008"/>
    <lineage>
        <taxon>Eukaryota</taxon>
        <taxon>Fungi</taxon>
        <taxon>Dikarya</taxon>
        <taxon>Basidiomycota</taxon>
        <taxon>Agaricomycotina</taxon>
        <taxon>Agaricomycetes</taxon>
        <taxon>Agaricomycetidae</taxon>
        <taxon>Agaricales</taxon>
        <taxon>Marasmiineae</taxon>
        <taxon>Mycenaceae</taxon>
        <taxon>Mycena</taxon>
    </lineage>
</organism>
<protein>
    <recommendedName>
        <fullName evidence="5">Secreted protein</fullName>
    </recommendedName>
</protein>
<sequence length="212" mass="23161">MRMLVLVLVHYHSAARRCHVTPVAVSKSSVPLKWDKAVGEAYLLDPNSSLPFISRRAPLAFTYLSSPTAMFSHHASIPTPIRYPHLALRAPCIPPFFASTDPHRAGYLAAILPRASAACFPFSVTRNSHLRSSTTTSLPPRAALASAALFPRRVGRCRRTPVLPTIIPWDFSECTRQTDVSELPKGGSTGTCLRRDRWPQAEVEHSGGVPAG</sequence>
<dbReference type="Proteomes" id="UP001218218">
    <property type="component" value="Unassembled WGS sequence"/>
</dbReference>
<reference evidence="3" key="1">
    <citation type="submission" date="2023-03" db="EMBL/GenBank/DDBJ databases">
        <title>Massive genome expansion in bonnet fungi (Mycena s.s.) driven by repeated elements and novel gene families across ecological guilds.</title>
        <authorList>
            <consortium name="Lawrence Berkeley National Laboratory"/>
            <person name="Harder C.B."/>
            <person name="Miyauchi S."/>
            <person name="Viragh M."/>
            <person name="Kuo A."/>
            <person name="Thoen E."/>
            <person name="Andreopoulos B."/>
            <person name="Lu D."/>
            <person name="Skrede I."/>
            <person name="Drula E."/>
            <person name="Henrissat B."/>
            <person name="Morin E."/>
            <person name="Kohler A."/>
            <person name="Barry K."/>
            <person name="LaButti K."/>
            <person name="Morin E."/>
            <person name="Salamov A."/>
            <person name="Lipzen A."/>
            <person name="Mereny Z."/>
            <person name="Hegedus B."/>
            <person name="Baldrian P."/>
            <person name="Stursova M."/>
            <person name="Weitz H."/>
            <person name="Taylor A."/>
            <person name="Grigoriev I.V."/>
            <person name="Nagy L.G."/>
            <person name="Martin F."/>
            <person name="Kauserud H."/>
        </authorList>
    </citation>
    <scope>NUCLEOTIDE SEQUENCE</scope>
    <source>
        <strain evidence="3">CBHHK002</strain>
    </source>
</reference>
<accession>A0AAD7F4I7</accession>
<dbReference type="EMBL" id="JARIHO010000003">
    <property type="protein sequence ID" value="KAJ7364599.1"/>
    <property type="molecule type" value="Genomic_DNA"/>
</dbReference>
<gene>
    <name evidence="3" type="ORF">DFH08DRAFT_275060</name>
</gene>
<evidence type="ECO:0000313" key="3">
    <source>
        <dbReference type="EMBL" id="KAJ7364599.1"/>
    </source>
</evidence>
<evidence type="ECO:0000256" key="2">
    <source>
        <dbReference type="SAM" id="SignalP"/>
    </source>
</evidence>
<evidence type="ECO:0000313" key="4">
    <source>
        <dbReference type="Proteomes" id="UP001218218"/>
    </source>
</evidence>
<feature type="chain" id="PRO_5041910299" description="Secreted protein" evidence="2">
    <location>
        <begin position="16"/>
        <end position="212"/>
    </location>
</feature>
<evidence type="ECO:0008006" key="5">
    <source>
        <dbReference type="Google" id="ProtNLM"/>
    </source>
</evidence>
<dbReference type="AlphaFoldDB" id="A0AAD7F4I7"/>
<feature type="compositionally biased region" description="Basic and acidic residues" evidence="1">
    <location>
        <begin position="193"/>
        <end position="205"/>
    </location>
</feature>
<evidence type="ECO:0000256" key="1">
    <source>
        <dbReference type="SAM" id="MobiDB-lite"/>
    </source>
</evidence>
<proteinExistence type="predicted"/>
<keyword evidence="2" id="KW-0732">Signal</keyword>
<feature type="region of interest" description="Disordered" evidence="1">
    <location>
        <begin position="181"/>
        <end position="212"/>
    </location>
</feature>